<dbReference type="eggNOG" id="COG3637">
    <property type="taxonomic scope" value="Bacteria"/>
</dbReference>
<name>V5BYV9_9GAMM</name>
<dbReference type="InterPro" id="IPR053728">
    <property type="entry name" value="Alginate_Permeability_Chnl"/>
</dbReference>
<dbReference type="Gene3D" id="2.40.160.100">
    <property type="match status" value="1"/>
</dbReference>
<dbReference type="Pfam" id="PF13372">
    <property type="entry name" value="Alginate_exp"/>
    <property type="match status" value="1"/>
</dbReference>
<organism evidence="2 3">
    <name type="scientific">Methyloglobulus morosus KoM1</name>
    <dbReference type="NCBI Taxonomy" id="1116472"/>
    <lineage>
        <taxon>Bacteria</taxon>
        <taxon>Pseudomonadati</taxon>
        <taxon>Pseudomonadota</taxon>
        <taxon>Gammaproteobacteria</taxon>
        <taxon>Methylococcales</taxon>
        <taxon>Methylococcaceae</taxon>
        <taxon>Methyloglobulus</taxon>
    </lineage>
</organism>
<sequence>MISLPIRPIDDYAKTFIQLVLPCVVPLSINCQAADKINYTKPPFAAFASQMTDGLSGGGKYERPVWNLHDSLGLPDWLSFNIEHRTRYESLDGCFRGGCKGGDQQIPLQTDVFLEARWNGFRLGGEFLDARQFGSDEGSGINTTAVDDADFIQGYLAYGDQNINYSGIGGEIIVGRQTLNFGSRRLIARNVFRNTINSFTGARVHLLDYNNWQLNVFATMPILRLPNETDQLLDNRQEWDEEDTRTWFSGAFLEVFDIAWNINVELYLYHLDEGDSTDNQTRNRRYFTPGFRFYMKPTAGKLDFQTETIGQFGTLRGSTEATDGKDLDHAAWMQHADVGYTFDHPWTPRLAFEYDYASGDENPNDNHDQRFDTLFGARRFEYGPTGMYGAFARSNINTPGYRITVNPCSDLQLGLSHRAFWLASDTDAWTTTGSGTSALRDKTGKTSNYIGQQLELTARYDFNSSLNLETGWTHLFKGDFAKDAPNAPAGKDIDYFYVQSKLRF</sequence>
<dbReference type="OrthoDB" id="9789168at2"/>
<gene>
    <name evidence="2" type="ORF">MGMO_39c00130</name>
</gene>
<accession>V5BYV9</accession>
<dbReference type="AlphaFoldDB" id="V5BYV9"/>
<feature type="domain" description="Alginate export" evidence="1">
    <location>
        <begin position="77"/>
        <end position="487"/>
    </location>
</feature>
<comment type="caution">
    <text evidence="2">The sequence shown here is derived from an EMBL/GenBank/DDBJ whole genome shotgun (WGS) entry which is preliminary data.</text>
</comment>
<dbReference type="EMBL" id="AYLO01000038">
    <property type="protein sequence ID" value="ESS73014.1"/>
    <property type="molecule type" value="Genomic_DNA"/>
</dbReference>
<dbReference type="Proteomes" id="UP000017842">
    <property type="component" value="Unassembled WGS sequence"/>
</dbReference>
<dbReference type="InterPro" id="IPR025388">
    <property type="entry name" value="Alginate_export_dom"/>
</dbReference>
<reference evidence="2 3" key="1">
    <citation type="journal article" date="2013" name="Genome Announc.">
        <title>Draft Genome Sequence of the Methanotrophic Gammaproteobacterium Methyloglobulus morosus DSM 22980 Strain KoM1.</title>
        <authorList>
            <person name="Poehlein A."/>
            <person name="Deutzmann J.S."/>
            <person name="Daniel R."/>
            <person name="Simeonova D.D."/>
        </authorList>
    </citation>
    <scope>NUCLEOTIDE SEQUENCE [LARGE SCALE GENOMIC DNA]</scope>
    <source>
        <strain evidence="2 3">KoM1</strain>
    </source>
</reference>
<proteinExistence type="predicted"/>
<evidence type="ECO:0000313" key="3">
    <source>
        <dbReference type="Proteomes" id="UP000017842"/>
    </source>
</evidence>
<dbReference type="STRING" id="1116472.MGMO_39c00130"/>
<keyword evidence="3" id="KW-1185">Reference proteome</keyword>
<evidence type="ECO:0000313" key="2">
    <source>
        <dbReference type="EMBL" id="ESS73014.1"/>
    </source>
</evidence>
<protein>
    <recommendedName>
        <fullName evidence="1">Alginate export domain-containing protein</fullName>
    </recommendedName>
</protein>
<dbReference type="PATRIC" id="fig|1116472.3.peg.1149"/>
<evidence type="ECO:0000259" key="1">
    <source>
        <dbReference type="Pfam" id="PF13372"/>
    </source>
</evidence>
<dbReference type="RefSeq" id="WP_023493996.1">
    <property type="nucleotide sequence ID" value="NZ_AYLO01000038.1"/>
</dbReference>